<dbReference type="PROSITE" id="PS50893">
    <property type="entry name" value="ABC_TRANSPORTER_2"/>
    <property type="match status" value="1"/>
</dbReference>
<dbReference type="InterPro" id="IPR032823">
    <property type="entry name" value="BCA_ABC_TP_C"/>
</dbReference>
<keyword evidence="2" id="KW-0547">Nucleotide-binding</keyword>
<dbReference type="Pfam" id="PF12399">
    <property type="entry name" value="BCA_ABC_TP_C"/>
    <property type="match status" value="1"/>
</dbReference>
<protein>
    <submittedName>
        <fullName evidence="5">High-affinity branched-chain amino acid ABC transporter ATP-binding protein LivG</fullName>
    </submittedName>
</protein>
<dbReference type="RefSeq" id="WP_144303593.1">
    <property type="nucleotide sequence ID" value="NZ_QMIE01000012.1"/>
</dbReference>
<evidence type="ECO:0000256" key="1">
    <source>
        <dbReference type="ARBA" id="ARBA00022448"/>
    </source>
</evidence>
<keyword evidence="3 5" id="KW-0067">ATP-binding</keyword>
<dbReference type="SUPFAM" id="SSF52540">
    <property type="entry name" value="P-loop containing nucleoside triphosphate hydrolases"/>
    <property type="match status" value="1"/>
</dbReference>
<evidence type="ECO:0000313" key="5">
    <source>
        <dbReference type="EMBL" id="TVM16169.1"/>
    </source>
</evidence>
<keyword evidence="1" id="KW-0813">Transport</keyword>
<dbReference type="PANTHER" id="PTHR45772">
    <property type="entry name" value="CONSERVED COMPONENT OF ABC TRANSPORTER FOR NATURAL AMINO ACIDS-RELATED"/>
    <property type="match status" value="1"/>
</dbReference>
<evidence type="ECO:0000256" key="2">
    <source>
        <dbReference type="ARBA" id="ARBA00022741"/>
    </source>
</evidence>
<dbReference type="AlphaFoldDB" id="A0A7M3MCG8"/>
<dbReference type="CDD" id="cd03219">
    <property type="entry name" value="ABC_Mj1267_LivG_branched"/>
    <property type="match status" value="1"/>
</dbReference>
<dbReference type="InterPro" id="IPR003593">
    <property type="entry name" value="AAA+_ATPase"/>
</dbReference>
<dbReference type="GO" id="GO:0016887">
    <property type="term" value="F:ATP hydrolysis activity"/>
    <property type="evidence" value="ECO:0007669"/>
    <property type="project" value="InterPro"/>
</dbReference>
<proteinExistence type="predicted"/>
<evidence type="ECO:0000313" key="6">
    <source>
        <dbReference type="Proteomes" id="UP000448292"/>
    </source>
</evidence>
<feature type="domain" description="ABC transporter" evidence="4">
    <location>
        <begin position="6"/>
        <end position="254"/>
    </location>
</feature>
<dbReference type="OrthoDB" id="9809450at2"/>
<dbReference type="PANTHER" id="PTHR45772:SF9">
    <property type="entry name" value="CONSERVED COMPONENT OF ABC TRANSPORTER FOR NATURAL AMINO ACIDS"/>
    <property type="match status" value="1"/>
</dbReference>
<dbReference type="InterPro" id="IPR051120">
    <property type="entry name" value="ABC_AA/LPS_Transport"/>
</dbReference>
<dbReference type="Pfam" id="PF00005">
    <property type="entry name" value="ABC_tran"/>
    <property type="match status" value="1"/>
</dbReference>
<dbReference type="GO" id="GO:0005524">
    <property type="term" value="F:ATP binding"/>
    <property type="evidence" value="ECO:0007669"/>
    <property type="project" value="UniProtKB-KW"/>
</dbReference>
<comment type="caution">
    <text evidence="5">The sequence shown here is derived from an EMBL/GenBank/DDBJ whole genome shotgun (WGS) entry which is preliminary data.</text>
</comment>
<gene>
    <name evidence="5" type="primary">livG</name>
    <name evidence="5" type="ORF">DPQ33_12655</name>
</gene>
<dbReference type="GO" id="GO:0005886">
    <property type="term" value="C:plasma membrane"/>
    <property type="evidence" value="ECO:0007669"/>
    <property type="project" value="TreeGrafter"/>
</dbReference>
<dbReference type="EMBL" id="QMIE01000012">
    <property type="protein sequence ID" value="TVM16169.1"/>
    <property type="molecule type" value="Genomic_DNA"/>
</dbReference>
<dbReference type="SMART" id="SM00382">
    <property type="entry name" value="AAA"/>
    <property type="match status" value="1"/>
</dbReference>
<evidence type="ECO:0000259" key="4">
    <source>
        <dbReference type="PROSITE" id="PS50893"/>
    </source>
</evidence>
<name>A0A7M3MCG8_9BACT</name>
<dbReference type="Gene3D" id="3.40.50.300">
    <property type="entry name" value="P-loop containing nucleotide triphosphate hydrolases"/>
    <property type="match status" value="1"/>
</dbReference>
<organism evidence="5 6">
    <name type="scientific">Oceanidesulfovibrio indonesiensis</name>
    <dbReference type="NCBI Taxonomy" id="54767"/>
    <lineage>
        <taxon>Bacteria</taxon>
        <taxon>Pseudomonadati</taxon>
        <taxon>Thermodesulfobacteriota</taxon>
        <taxon>Desulfovibrionia</taxon>
        <taxon>Desulfovibrionales</taxon>
        <taxon>Desulfovibrionaceae</taxon>
        <taxon>Oceanidesulfovibrio</taxon>
    </lineage>
</organism>
<accession>A0A7M3MCG8</accession>
<sequence>MAESMLSCRGLGVRFGGVVALDNVDFDVAEGSITAVIGPNGAGKTTLFNAFTGLVPPSGGAVHFNGSAIDVLPPYKRANAGMVRTFQNLEIFTNMSVLDNVLAGCHRTIGYNFLDALLKTPRYMKQEREHEEHARRILEFVGYDGPLDRPAGDLPFGGQRALELARAIAARPRLILLDEPAAGLNMRETKNLGKLIARMRDELHLTIALVEHDMDLVMSVSDRIMVLSFGKVLAEGTPAEIQQDERVIAAYLGEDDLSDQEREEADA</sequence>
<dbReference type="FunFam" id="3.40.50.300:FF:000421">
    <property type="entry name" value="Branched-chain amino acid ABC transporter ATP-binding protein"/>
    <property type="match status" value="1"/>
</dbReference>
<dbReference type="Proteomes" id="UP000448292">
    <property type="component" value="Unassembled WGS sequence"/>
</dbReference>
<reference evidence="5 6" key="1">
    <citation type="submission" date="2018-06" db="EMBL/GenBank/DDBJ databases">
        <title>Complete genome of Desulfovibrio indonesiensis P37SLT.</title>
        <authorList>
            <person name="Crispim J.S."/>
            <person name="Vidigal P.M.P."/>
            <person name="Silva L.C.F."/>
            <person name="Laguardia C.N."/>
            <person name="Araujo L.C."/>
            <person name="Dias R.S."/>
            <person name="Sousa M.P."/>
            <person name="Paula S.O."/>
            <person name="Silva C."/>
        </authorList>
    </citation>
    <scope>NUCLEOTIDE SEQUENCE [LARGE SCALE GENOMIC DNA]</scope>
    <source>
        <strain evidence="5 6">P37SLT</strain>
    </source>
</reference>
<evidence type="ECO:0000256" key="3">
    <source>
        <dbReference type="ARBA" id="ARBA00022840"/>
    </source>
</evidence>
<dbReference type="InterPro" id="IPR027417">
    <property type="entry name" value="P-loop_NTPase"/>
</dbReference>
<dbReference type="InterPro" id="IPR003439">
    <property type="entry name" value="ABC_transporter-like_ATP-bd"/>
</dbReference>
<keyword evidence="6" id="KW-1185">Reference proteome</keyword>